<name>A0A3A8IGU1_9BACT</name>
<dbReference type="Gene3D" id="1.10.10.1320">
    <property type="entry name" value="Anti-sigma factor, zinc-finger domain"/>
    <property type="match status" value="1"/>
</dbReference>
<dbReference type="Proteomes" id="UP000268094">
    <property type="component" value="Unassembled WGS sequence"/>
</dbReference>
<accession>A0A3A8IGU1</accession>
<keyword evidence="2" id="KW-0472">Membrane</keyword>
<feature type="domain" description="Putative zinc-finger" evidence="1">
    <location>
        <begin position="3"/>
        <end position="36"/>
    </location>
</feature>
<dbReference type="Pfam" id="PF13490">
    <property type="entry name" value="zf-HC2"/>
    <property type="match status" value="1"/>
</dbReference>
<dbReference type="RefSeq" id="WP_120543885.1">
    <property type="nucleotide sequence ID" value="NZ_RAVZ01000251.1"/>
</dbReference>
<proteinExistence type="predicted"/>
<dbReference type="InterPro" id="IPR041916">
    <property type="entry name" value="Anti_sigma_zinc_sf"/>
</dbReference>
<dbReference type="EMBL" id="RAVZ01000251">
    <property type="protein sequence ID" value="RKG79114.1"/>
    <property type="molecule type" value="Genomic_DNA"/>
</dbReference>
<dbReference type="AlphaFoldDB" id="A0A3A8IGU1"/>
<keyword evidence="3" id="KW-1185">Reference proteome</keyword>
<gene>
    <name evidence="2" type="ORF">D7V88_29125</name>
</gene>
<keyword evidence="2" id="KW-0812">Transmembrane</keyword>
<comment type="caution">
    <text evidence="2">The sequence shown here is derived from an EMBL/GenBank/DDBJ whole genome shotgun (WGS) entry which is preliminary data.</text>
</comment>
<organism evidence="2 3">
    <name type="scientific">Corallococcus terminator</name>
    <dbReference type="NCBI Taxonomy" id="2316733"/>
    <lineage>
        <taxon>Bacteria</taxon>
        <taxon>Pseudomonadati</taxon>
        <taxon>Myxococcota</taxon>
        <taxon>Myxococcia</taxon>
        <taxon>Myxococcales</taxon>
        <taxon>Cystobacterineae</taxon>
        <taxon>Myxococcaceae</taxon>
        <taxon>Corallococcus</taxon>
    </lineage>
</organism>
<evidence type="ECO:0000313" key="2">
    <source>
        <dbReference type="EMBL" id="RKG79114.1"/>
    </source>
</evidence>
<protein>
    <submittedName>
        <fullName evidence="2">Transmembrane regulator PrtR</fullName>
    </submittedName>
</protein>
<reference evidence="3" key="1">
    <citation type="submission" date="2018-09" db="EMBL/GenBank/DDBJ databases">
        <authorList>
            <person name="Livingstone P.G."/>
            <person name="Whitworth D.E."/>
        </authorList>
    </citation>
    <scope>NUCLEOTIDE SEQUENCE [LARGE SCALE GENOMIC DNA]</scope>
    <source>
        <strain evidence="3">CA054A</strain>
    </source>
</reference>
<evidence type="ECO:0000259" key="1">
    <source>
        <dbReference type="Pfam" id="PF13490"/>
    </source>
</evidence>
<dbReference type="InterPro" id="IPR027383">
    <property type="entry name" value="Znf_put"/>
</dbReference>
<evidence type="ECO:0000313" key="3">
    <source>
        <dbReference type="Proteomes" id="UP000268094"/>
    </source>
</evidence>
<sequence>MTCQELERLLYPYLDGEFQPEERHDVESHLEDCPACIARVDEEMQLRQTLRRAAKHSVSAQGSRAPASLRAGIQSGLHREQRRAQVSQWIRAGAVALVAVTVGGAWMTYQSGQAQRATILEAVQRHTRQRPLEFVAGTPEQIEAWFNDKVEHRITLPRLQQAQPVGARFSTLNGQEVVYVSYETQPRRMNEAKRNIGVFVYPATGRRVTVEESPTVENVAVDSSQAYNVVTWRDHDITYELVTDLDDAAILQMLRDQELRSNGIPRPAQVKPSVSVQNVSLQPVSLQP</sequence>
<dbReference type="OrthoDB" id="7549755at2"/>